<proteinExistence type="predicted"/>
<evidence type="ECO:0000256" key="1">
    <source>
        <dbReference type="SAM" id="Phobius"/>
    </source>
</evidence>
<dbReference type="Proteomes" id="UP000199068">
    <property type="component" value="Unassembled WGS sequence"/>
</dbReference>
<dbReference type="EMBL" id="FNGW01000003">
    <property type="protein sequence ID" value="SDL79573.1"/>
    <property type="molecule type" value="Genomic_DNA"/>
</dbReference>
<gene>
    <name evidence="2" type="ORF">SAMN04515677_103415</name>
</gene>
<accession>A0A1G9MZJ9</accession>
<sequence>MAIFLMGLFTIIFLLLTFIIVFLLNYKEGKFVKRNSMFIIIDFVVLIGLFINITALPSNYIKERFICLTLIVLALLSLFLYKNKFNISRILLSFIALISMLMYV</sequence>
<evidence type="ECO:0000313" key="3">
    <source>
        <dbReference type="Proteomes" id="UP000199068"/>
    </source>
</evidence>
<feature type="transmembrane region" description="Helical" evidence="1">
    <location>
        <begin position="6"/>
        <end position="24"/>
    </location>
</feature>
<keyword evidence="1" id="KW-1133">Transmembrane helix</keyword>
<evidence type="ECO:0000313" key="2">
    <source>
        <dbReference type="EMBL" id="SDL79573.1"/>
    </source>
</evidence>
<feature type="transmembrane region" description="Helical" evidence="1">
    <location>
        <begin position="61"/>
        <end position="80"/>
    </location>
</feature>
<dbReference type="STRING" id="1121325.SAMN04515677_103415"/>
<organism evidence="2 3">
    <name type="scientific">Romboutsia lituseburensis DSM 797</name>
    <dbReference type="NCBI Taxonomy" id="1121325"/>
    <lineage>
        <taxon>Bacteria</taxon>
        <taxon>Bacillati</taxon>
        <taxon>Bacillota</taxon>
        <taxon>Clostridia</taxon>
        <taxon>Peptostreptococcales</taxon>
        <taxon>Peptostreptococcaceae</taxon>
        <taxon>Romboutsia</taxon>
    </lineage>
</organism>
<feature type="transmembrane region" description="Helical" evidence="1">
    <location>
        <begin position="36"/>
        <end position="55"/>
    </location>
</feature>
<dbReference type="RefSeq" id="WP_092725100.1">
    <property type="nucleotide sequence ID" value="NZ_FNGW01000003.1"/>
</dbReference>
<name>A0A1G9MZJ9_9FIRM</name>
<feature type="transmembrane region" description="Helical" evidence="1">
    <location>
        <begin position="87"/>
        <end position="103"/>
    </location>
</feature>
<keyword evidence="3" id="KW-1185">Reference proteome</keyword>
<keyword evidence="1" id="KW-0812">Transmembrane</keyword>
<protein>
    <submittedName>
        <fullName evidence="2">Uncharacterized protein</fullName>
    </submittedName>
</protein>
<keyword evidence="1" id="KW-0472">Membrane</keyword>
<dbReference type="AlphaFoldDB" id="A0A1G9MZJ9"/>
<reference evidence="2 3" key="1">
    <citation type="submission" date="2016-10" db="EMBL/GenBank/DDBJ databases">
        <authorList>
            <person name="de Groot N.N."/>
        </authorList>
    </citation>
    <scope>NUCLEOTIDE SEQUENCE [LARGE SCALE GENOMIC DNA]</scope>
    <source>
        <strain evidence="2 3">DSM 797</strain>
    </source>
</reference>